<feature type="compositionally biased region" description="Basic and acidic residues" evidence="1">
    <location>
        <begin position="1"/>
        <end position="11"/>
    </location>
</feature>
<gene>
    <name evidence="2" type="ORF">AXG93_1502s1060</name>
</gene>
<evidence type="ECO:0000256" key="1">
    <source>
        <dbReference type="SAM" id="MobiDB-lite"/>
    </source>
</evidence>
<evidence type="ECO:0000313" key="2">
    <source>
        <dbReference type="EMBL" id="OAE31006.1"/>
    </source>
</evidence>
<feature type="region of interest" description="Disordered" evidence="1">
    <location>
        <begin position="1"/>
        <end position="113"/>
    </location>
</feature>
<comment type="caution">
    <text evidence="2">The sequence shown here is derived from an EMBL/GenBank/DDBJ whole genome shotgun (WGS) entry which is preliminary data.</text>
</comment>
<reference evidence="2" key="1">
    <citation type="submission" date="2016-03" db="EMBL/GenBank/DDBJ databases">
        <title>Mechanisms controlling the formation of the plant cell surface in tip-growing cells are functionally conserved among land plants.</title>
        <authorList>
            <person name="Honkanen S."/>
            <person name="Jones V.A."/>
            <person name="Morieri G."/>
            <person name="Champion C."/>
            <person name="Hetherington A.J."/>
            <person name="Kelly S."/>
            <person name="Saint-Marcoux D."/>
            <person name="Proust H."/>
            <person name="Prescott H."/>
            <person name="Dolan L."/>
        </authorList>
    </citation>
    <scope>NUCLEOTIDE SEQUENCE [LARGE SCALE GENOMIC DNA]</scope>
    <source>
        <tissue evidence="2">Whole gametophyte</tissue>
    </source>
</reference>
<feature type="compositionally biased region" description="Basic and acidic residues" evidence="1">
    <location>
        <begin position="21"/>
        <end position="34"/>
    </location>
</feature>
<sequence length="113" mass="12028">MNEEVILKVHDAAASGTEMSGDTRDSGSDADRSLARQRPSILFRDSALPIRPEKKTNEVLLSDGYGSSDALSKGGDGRSGPIFARDASGSRGQASEHPEENSRIRRGEGPCRA</sequence>
<dbReference type="Proteomes" id="UP000077202">
    <property type="component" value="Unassembled WGS sequence"/>
</dbReference>
<organism evidence="2 3">
    <name type="scientific">Marchantia polymorpha subsp. ruderalis</name>
    <dbReference type="NCBI Taxonomy" id="1480154"/>
    <lineage>
        <taxon>Eukaryota</taxon>
        <taxon>Viridiplantae</taxon>
        <taxon>Streptophyta</taxon>
        <taxon>Embryophyta</taxon>
        <taxon>Marchantiophyta</taxon>
        <taxon>Marchantiopsida</taxon>
        <taxon>Marchantiidae</taxon>
        <taxon>Marchantiales</taxon>
        <taxon>Marchantiaceae</taxon>
        <taxon>Marchantia</taxon>
    </lineage>
</organism>
<proteinExistence type="predicted"/>
<feature type="compositionally biased region" description="Basic and acidic residues" evidence="1">
    <location>
        <begin position="94"/>
        <end position="113"/>
    </location>
</feature>
<dbReference type="EMBL" id="LVLJ01001188">
    <property type="protein sequence ID" value="OAE31006.1"/>
    <property type="molecule type" value="Genomic_DNA"/>
</dbReference>
<keyword evidence="3" id="KW-1185">Reference proteome</keyword>
<dbReference type="AlphaFoldDB" id="A0A176WFV2"/>
<accession>A0A176WFV2</accession>
<evidence type="ECO:0000313" key="3">
    <source>
        <dbReference type="Proteomes" id="UP000077202"/>
    </source>
</evidence>
<protein>
    <submittedName>
        <fullName evidence="2">Uncharacterized protein</fullName>
    </submittedName>
</protein>
<name>A0A176WFV2_MARPO</name>